<feature type="transmembrane region" description="Helical" evidence="1">
    <location>
        <begin position="100"/>
        <end position="122"/>
    </location>
</feature>
<proteinExistence type="predicted"/>
<gene>
    <name evidence="2" type="ORF">SAMN06297358_1958</name>
</gene>
<dbReference type="OrthoDB" id="1420644at2"/>
<feature type="transmembrane region" description="Helical" evidence="1">
    <location>
        <begin position="308"/>
        <end position="328"/>
    </location>
</feature>
<name>A0A285ZZB5_9SPHI</name>
<keyword evidence="1" id="KW-1133">Transmembrane helix</keyword>
<reference evidence="3" key="1">
    <citation type="submission" date="2017-09" db="EMBL/GenBank/DDBJ databases">
        <authorList>
            <person name="Varghese N."/>
            <person name="Submissions S."/>
        </authorList>
    </citation>
    <scope>NUCLEOTIDE SEQUENCE [LARGE SCALE GENOMIC DNA]</scope>
    <source>
        <strain evidence="3">CGMCC 1.12803</strain>
    </source>
</reference>
<feature type="transmembrane region" description="Helical" evidence="1">
    <location>
        <begin position="71"/>
        <end position="93"/>
    </location>
</feature>
<evidence type="ECO:0000313" key="3">
    <source>
        <dbReference type="Proteomes" id="UP000219281"/>
    </source>
</evidence>
<dbReference type="EMBL" id="OCMT01000002">
    <property type="protein sequence ID" value="SOD14990.1"/>
    <property type="molecule type" value="Genomic_DNA"/>
</dbReference>
<keyword evidence="3" id="KW-1185">Reference proteome</keyword>
<feature type="transmembrane region" description="Helical" evidence="1">
    <location>
        <begin position="269"/>
        <end position="287"/>
    </location>
</feature>
<evidence type="ECO:0000256" key="1">
    <source>
        <dbReference type="SAM" id="Phobius"/>
    </source>
</evidence>
<dbReference type="Proteomes" id="UP000219281">
    <property type="component" value="Unassembled WGS sequence"/>
</dbReference>
<keyword evidence="1" id="KW-0472">Membrane</keyword>
<accession>A0A285ZZB5</accession>
<organism evidence="2 3">
    <name type="scientific">Pedobacter xixiisoli</name>
    <dbReference type="NCBI Taxonomy" id="1476464"/>
    <lineage>
        <taxon>Bacteria</taxon>
        <taxon>Pseudomonadati</taxon>
        <taxon>Bacteroidota</taxon>
        <taxon>Sphingobacteriia</taxon>
        <taxon>Sphingobacteriales</taxon>
        <taxon>Sphingobacteriaceae</taxon>
        <taxon>Pedobacter</taxon>
    </lineage>
</organism>
<dbReference type="RefSeq" id="WP_097131364.1">
    <property type="nucleotide sequence ID" value="NZ_OCMT01000002.1"/>
</dbReference>
<protein>
    <submittedName>
        <fullName evidence="2">Uncharacterized protein</fullName>
    </submittedName>
</protein>
<evidence type="ECO:0000313" key="2">
    <source>
        <dbReference type="EMBL" id="SOD14990.1"/>
    </source>
</evidence>
<keyword evidence="1" id="KW-0812">Transmembrane</keyword>
<sequence>MQRFLSKNILINISFFAFVVILLNRFIKHILTGYTKDSWGITEFLINYQGGFVRRGLLGEILLSIYNTTGISPYSIIISTCILAYIALATFFVRSIIKQGYPLVFLPFVFFLGNPIINNFWVRKDVILVLLFIAAIYWADKKSNISLIFYNLFLSIALLIHESIGFFCLPILCLLLCKEELKQPNGYFKTILTSIYKLVPSILVFLCVIYFKGSKLVADKIWDSWKLISFPFDTYVVNEPPTAVDGISWTTIHGLRYTLKNLVAFESGIYIPLAWFLTLVAIYYVLTNTSTLNFRLLNYTPKRKFDKSIVSATLLFQFLAVSPLFILGCDYGRWVFFWATSSFALILIIPQEKLLTILPKLAFSASEKINTFLSKYLNSKIVLLLCLIIGFPGFSWNLNSVVNSSFIVMLLKSIFNVFTTILSI</sequence>
<feature type="transmembrane region" description="Helical" evidence="1">
    <location>
        <begin position="148"/>
        <end position="175"/>
    </location>
</feature>
<feature type="transmembrane region" description="Helical" evidence="1">
    <location>
        <begin position="9"/>
        <end position="27"/>
    </location>
</feature>
<feature type="transmembrane region" description="Helical" evidence="1">
    <location>
        <begin position="187"/>
        <end position="211"/>
    </location>
</feature>
<feature type="transmembrane region" description="Helical" evidence="1">
    <location>
        <begin position="334"/>
        <end position="355"/>
    </location>
</feature>
<feature type="transmembrane region" description="Helical" evidence="1">
    <location>
        <begin position="376"/>
        <end position="395"/>
    </location>
</feature>
<feature type="transmembrane region" description="Helical" evidence="1">
    <location>
        <begin position="401"/>
        <end position="422"/>
    </location>
</feature>
<dbReference type="AlphaFoldDB" id="A0A285ZZB5"/>